<keyword evidence="1" id="KW-0808">Transferase</keyword>
<reference evidence="7 8" key="1">
    <citation type="submission" date="2019-06" db="EMBL/GenBank/DDBJ databases">
        <title>Sequencing the genomes of 1000 actinobacteria strains.</title>
        <authorList>
            <person name="Klenk H.-P."/>
        </authorList>
    </citation>
    <scope>NUCLEOTIDE SEQUENCE [LARGE SCALE GENOMIC DNA]</scope>
    <source>
        <strain evidence="7 8">DSM 45015</strain>
    </source>
</reference>
<evidence type="ECO:0000256" key="4">
    <source>
        <dbReference type="SAM" id="MobiDB-lite"/>
    </source>
</evidence>
<gene>
    <name evidence="7" type="ORF">FHX37_2962</name>
</gene>
<dbReference type="Proteomes" id="UP000317422">
    <property type="component" value="Unassembled WGS sequence"/>
</dbReference>
<evidence type="ECO:0000259" key="6">
    <source>
        <dbReference type="Pfam" id="PF04024"/>
    </source>
</evidence>
<evidence type="ECO:0000313" key="8">
    <source>
        <dbReference type="Proteomes" id="UP000317422"/>
    </source>
</evidence>
<feature type="transmembrane region" description="Helical" evidence="5">
    <location>
        <begin position="104"/>
        <end position="122"/>
    </location>
</feature>
<feature type="region of interest" description="Disordered" evidence="4">
    <location>
        <begin position="391"/>
        <end position="415"/>
    </location>
</feature>
<dbReference type="EMBL" id="VFQC01000001">
    <property type="protein sequence ID" value="TQN32970.1"/>
    <property type="molecule type" value="Genomic_DNA"/>
</dbReference>
<dbReference type="Gene3D" id="3.30.565.10">
    <property type="entry name" value="Histidine kinase-like ATPase, C-terminal domain"/>
    <property type="match status" value="1"/>
</dbReference>
<keyword evidence="5" id="KW-1133">Transmembrane helix</keyword>
<comment type="caution">
    <text evidence="7">The sequence shown here is derived from an EMBL/GenBank/DDBJ whole genome shotgun (WGS) entry which is preliminary data.</text>
</comment>
<sequence>MDTAAETPRLYRARRGQGKRLLCGIGYGLARHLGVDPVATRIAFLVLGTGGIGIAVYIALIFFIPVEPEEGAPEPPWREPADETEEETAHDTPGRSRGWDTSQVLAYVALALGLGMLLLLFGGFVDPLLWFLILGALGGTILWQQANPTLREGWISASAVHSRRGWLRITAGILLVTVGVFGFLAFQQQLHEARAGLTFAVTILAGIALIAAPWIVALARERDRERGERIRNQERAELAAHIHDSVLQTLTLIQRSSEDPREVHRLARVQERALRNWLYQRPADSDTTLTPALERAAADVEEAHGVSIEAVCVGDCALDPHLTATLEAAREAMVNSAKYSGVESISVFGEVAPEEVLVFVRDRGAGFDMNAVPDDRMGVRGSIIGRMERHGGSARIRTSPGEGTEVQLRMPRGGE</sequence>
<dbReference type="SUPFAM" id="SSF55874">
    <property type="entry name" value="ATPase domain of HSP90 chaperone/DNA topoisomerase II/histidine kinase"/>
    <property type="match status" value="1"/>
</dbReference>
<keyword evidence="2" id="KW-0418">Kinase</keyword>
<dbReference type="GO" id="GO:0016301">
    <property type="term" value="F:kinase activity"/>
    <property type="evidence" value="ECO:0007669"/>
    <property type="project" value="UniProtKB-KW"/>
</dbReference>
<dbReference type="InterPro" id="IPR007168">
    <property type="entry name" value="Phageshock_PspC_N"/>
</dbReference>
<keyword evidence="5" id="KW-0472">Membrane</keyword>
<dbReference type="RefSeq" id="WP_246062294.1">
    <property type="nucleotide sequence ID" value="NZ_VFQC01000001.1"/>
</dbReference>
<evidence type="ECO:0000256" key="2">
    <source>
        <dbReference type="ARBA" id="ARBA00022777"/>
    </source>
</evidence>
<keyword evidence="3" id="KW-0902">Two-component regulatory system</keyword>
<feature type="transmembrane region" description="Helical" evidence="5">
    <location>
        <begin position="128"/>
        <end position="144"/>
    </location>
</feature>
<name>A0A543NMB2_9ACTN</name>
<protein>
    <submittedName>
        <fullName evidence="7">Phage shock protein C (PspC) family protein</fullName>
    </submittedName>
</protein>
<keyword evidence="5" id="KW-0812">Transmembrane</keyword>
<organism evidence="7 8">
    <name type="scientific">Haloactinospora alba</name>
    <dbReference type="NCBI Taxonomy" id="405555"/>
    <lineage>
        <taxon>Bacteria</taxon>
        <taxon>Bacillati</taxon>
        <taxon>Actinomycetota</taxon>
        <taxon>Actinomycetes</taxon>
        <taxon>Streptosporangiales</taxon>
        <taxon>Nocardiopsidaceae</taxon>
        <taxon>Haloactinospora</taxon>
    </lineage>
</organism>
<feature type="transmembrane region" description="Helical" evidence="5">
    <location>
        <begin position="165"/>
        <end position="186"/>
    </location>
</feature>
<dbReference type="GO" id="GO:0000160">
    <property type="term" value="P:phosphorelay signal transduction system"/>
    <property type="evidence" value="ECO:0007669"/>
    <property type="project" value="UniProtKB-KW"/>
</dbReference>
<dbReference type="PANTHER" id="PTHR24421:SF61">
    <property type="entry name" value="OXYGEN SENSOR HISTIDINE KINASE NREB"/>
    <property type="match status" value="1"/>
</dbReference>
<dbReference type="InterPro" id="IPR036890">
    <property type="entry name" value="HATPase_C_sf"/>
</dbReference>
<keyword evidence="8" id="KW-1185">Reference proteome</keyword>
<evidence type="ECO:0000256" key="3">
    <source>
        <dbReference type="ARBA" id="ARBA00023012"/>
    </source>
</evidence>
<accession>A0A543NMB2</accession>
<evidence type="ECO:0000313" key="7">
    <source>
        <dbReference type="EMBL" id="TQN32970.1"/>
    </source>
</evidence>
<feature type="domain" description="Phage shock protein PspC N-terminal" evidence="6">
    <location>
        <begin position="9"/>
        <end position="67"/>
    </location>
</feature>
<evidence type="ECO:0000256" key="5">
    <source>
        <dbReference type="SAM" id="Phobius"/>
    </source>
</evidence>
<dbReference type="InterPro" id="IPR050482">
    <property type="entry name" value="Sensor_HK_TwoCompSys"/>
</dbReference>
<feature type="region of interest" description="Disordered" evidence="4">
    <location>
        <begin position="71"/>
        <end position="97"/>
    </location>
</feature>
<proteinExistence type="predicted"/>
<dbReference type="AlphaFoldDB" id="A0A543NMB2"/>
<dbReference type="PANTHER" id="PTHR24421">
    <property type="entry name" value="NITRATE/NITRITE SENSOR PROTEIN NARX-RELATED"/>
    <property type="match status" value="1"/>
</dbReference>
<feature type="transmembrane region" description="Helical" evidence="5">
    <location>
        <begin position="42"/>
        <end position="64"/>
    </location>
</feature>
<dbReference type="Pfam" id="PF04024">
    <property type="entry name" value="PspC"/>
    <property type="match status" value="1"/>
</dbReference>
<feature type="compositionally biased region" description="Basic and acidic residues" evidence="4">
    <location>
        <begin position="76"/>
        <end position="97"/>
    </location>
</feature>
<evidence type="ECO:0000256" key="1">
    <source>
        <dbReference type="ARBA" id="ARBA00022679"/>
    </source>
</evidence>
<feature type="transmembrane region" description="Helical" evidence="5">
    <location>
        <begin position="198"/>
        <end position="219"/>
    </location>
</feature>